<organism evidence="1 2">
    <name type="scientific">Aspergillus brunneoviolaceus CBS 621.78</name>
    <dbReference type="NCBI Taxonomy" id="1450534"/>
    <lineage>
        <taxon>Eukaryota</taxon>
        <taxon>Fungi</taxon>
        <taxon>Dikarya</taxon>
        <taxon>Ascomycota</taxon>
        <taxon>Pezizomycotina</taxon>
        <taxon>Eurotiomycetes</taxon>
        <taxon>Eurotiomycetidae</taxon>
        <taxon>Eurotiales</taxon>
        <taxon>Aspergillaceae</taxon>
        <taxon>Aspergillus</taxon>
        <taxon>Aspergillus subgen. Circumdati</taxon>
    </lineage>
</organism>
<accession>A0ACD1G6B1</accession>
<dbReference type="EMBL" id="KZ825350">
    <property type="protein sequence ID" value="RAH44788.1"/>
    <property type="molecule type" value="Genomic_DNA"/>
</dbReference>
<evidence type="ECO:0000313" key="2">
    <source>
        <dbReference type="Proteomes" id="UP000249057"/>
    </source>
</evidence>
<name>A0ACD1G6B1_9EURO</name>
<gene>
    <name evidence="1" type="ORF">BO95DRAFT_515192</name>
</gene>
<sequence>MVSGSSNSPFPTNTLPGKLWMASHQLRMWLDLRVTSLGSEAHISKRDRELLSLTPEITRNLSETKPLLTILLSSLLCLFSTGVMLFPLISTVWLLLSTGFPTVSAAASSCDQNVQNDTIAFFSSAPLTFGYNFPSMSDCATRCSQWERCQAWLFTEPGECQLYRRPALATASNPTFSYGVCGDTDPLSSTINAAASRLTSVSMNPSSSSPMASLSGSHAAVPSSHEASVIASWLEYESDINALARTHRAFYHFGNPMLYRHNVRHGKGSALGWGVQHGILATVQRAFEAGASAEKCGDAEIEWRPMALAVVEGHEDIVWYLYEHCRVNIRRTWGWMNPCHERYGKYPGSLLLLAAQNGHESLVRFFVNHLPRPYHVDHPADPGEGTPLMAAAKGGHLAIVHLLVEAGANLEVQNRSQMTPLMLAAAHGHLQVLQFLMQQGADPTVTQPNGCSALCWAAGRGHVESVRCLLEEDVITRLTCHTLGPSARHHAAICPLGWSGWLRHDEVVALLLKKWDYAARTSHPSDKGVLLCVAAGLGYTSLIRDLLENHEYDPNARLSLIRTRWDELPTALCWAAARARVEVVEVLLAHSAEVLPAQTREYRNPFIQAIVHGSDTMVSLFLRAGVNPNDQDRSHNLDHLVAPALKHAIPFESIFRRLLVAGADPTAVDSMKYSVIAHVLRSGRTVVVQMLIDEDLDLSLHLTRSNLLHEAVRGGRAVLELLLNTGKWDSLLSPGHLDPSICEKALGIAAETAQVEALQWLLDRGFLPVRGAQSPPPKVHLLSLAALTKAADEDAAATLDLLLQAGLDIDETIAYTTALQSVARHYHLYGESERFRVRSRMLLERGATLLPPQSLPQATRYDTLSGFNIRLIGQHPELDVMIFQELEARREPWSVVKHLFRWADHRARERQNWKHVRVITQHSWRVRYPV</sequence>
<keyword evidence="2" id="KW-1185">Reference proteome</keyword>
<reference evidence="1" key="1">
    <citation type="submission" date="2018-02" db="EMBL/GenBank/DDBJ databases">
        <title>The genomes of Aspergillus section Nigri reveals drivers in fungal speciation.</title>
        <authorList>
            <consortium name="DOE Joint Genome Institute"/>
            <person name="Vesth T.C."/>
            <person name="Nybo J."/>
            <person name="Theobald S."/>
            <person name="Brandl J."/>
            <person name="Frisvad J.C."/>
            <person name="Nielsen K.F."/>
            <person name="Lyhne E.K."/>
            <person name="Kogle M.E."/>
            <person name="Kuo A."/>
            <person name="Riley R."/>
            <person name="Clum A."/>
            <person name="Nolan M."/>
            <person name="Lipzen A."/>
            <person name="Salamov A."/>
            <person name="Henrissat B."/>
            <person name="Wiebenga A."/>
            <person name="De vries R.P."/>
            <person name="Grigoriev I.V."/>
            <person name="Mortensen U.H."/>
            <person name="Andersen M.R."/>
            <person name="Baker S.E."/>
        </authorList>
    </citation>
    <scope>NUCLEOTIDE SEQUENCE</scope>
    <source>
        <strain evidence="1">CBS 621.78</strain>
    </source>
</reference>
<dbReference type="Proteomes" id="UP000249057">
    <property type="component" value="Unassembled WGS sequence"/>
</dbReference>
<proteinExistence type="predicted"/>
<evidence type="ECO:0000313" key="1">
    <source>
        <dbReference type="EMBL" id="RAH44788.1"/>
    </source>
</evidence>
<protein>
    <submittedName>
        <fullName evidence="1">Ankyrin</fullName>
    </submittedName>
</protein>